<evidence type="ECO:0000256" key="1">
    <source>
        <dbReference type="ARBA" id="ARBA00023125"/>
    </source>
</evidence>
<keyword evidence="2" id="KW-0175">Coiled coil</keyword>
<dbReference type="eggNOG" id="COG4974">
    <property type="taxonomic scope" value="Bacteria"/>
</dbReference>
<proteinExistence type="predicted"/>
<dbReference type="InterPro" id="IPR010998">
    <property type="entry name" value="Integrase_recombinase_N"/>
</dbReference>
<dbReference type="KEGG" id="nfa:PNF1_30"/>
<dbReference type="HOGENOM" id="CLU_066866_0_0_11"/>
<name>Q5YMR3_NOCFA</name>
<evidence type="ECO:0000313" key="4">
    <source>
        <dbReference type="Proteomes" id="UP000006820"/>
    </source>
</evidence>
<geneLocation type="plasmid" evidence="3 4">
    <name>pNF1</name>
</geneLocation>
<evidence type="ECO:0000256" key="2">
    <source>
        <dbReference type="SAM" id="Coils"/>
    </source>
</evidence>
<feature type="coiled-coil region" evidence="2">
    <location>
        <begin position="284"/>
        <end position="311"/>
    </location>
</feature>
<reference evidence="3 4" key="1">
    <citation type="journal article" date="2004" name="Proc. Natl. Acad. Sci. U.S.A.">
        <title>The complete genomic sequence of Nocardia farcinica IFM 10152.</title>
        <authorList>
            <person name="Ishikawa J."/>
            <person name="Yamashita A."/>
            <person name="Mikami Y."/>
            <person name="Hoshino Y."/>
            <person name="Kurita H."/>
            <person name="Hotta K."/>
            <person name="Shiba T."/>
            <person name="Hattori M."/>
        </authorList>
    </citation>
    <scope>NUCLEOTIDE SEQUENCE [LARGE SCALE GENOMIC DNA]</scope>
    <source>
        <strain evidence="3 4">IFM 10152</strain>
        <plasmid evidence="4">Plasmid pNF1</plasmid>
    </source>
</reference>
<organism evidence="3 4">
    <name type="scientific">Nocardia farcinica (strain IFM 10152)</name>
    <dbReference type="NCBI Taxonomy" id="247156"/>
    <lineage>
        <taxon>Bacteria</taxon>
        <taxon>Bacillati</taxon>
        <taxon>Actinomycetota</taxon>
        <taxon>Actinomycetes</taxon>
        <taxon>Mycobacteriales</taxon>
        <taxon>Nocardiaceae</taxon>
        <taxon>Nocardia</taxon>
    </lineage>
</organism>
<dbReference type="EMBL" id="AP006619">
    <property type="protein sequence ID" value="BAD60528.1"/>
    <property type="molecule type" value="Genomic_DNA"/>
</dbReference>
<dbReference type="Proteomes" id="UP000006820">
    <property type="component" value="Plasmid pNF1"/>
</dbReference>
<sequence>MSAALTARYRYDYARFADWCAVHGYRPIPADPSVIGEYLASAPAAPSTQRGRLSAINWAHRNAGFPAPGRSPHVRDLLNPVRASRTERLHELIEAVLPNLPTWGWPTGLFGRRDAVILHLARSGLSFPLIAGLDRSEVVIREDRIEIGAGPLLVLRAADDCPSCPVAAFRRWSAVLAVVHRPTATYLLEQHLENETLPERTSPRSTGPLLFALDRDGNPALNPSPLTPGSIGVITAAHILGRAPTHRPRQRRRGNGVDFVPDLTVGSRCPSLSNDHFDRGLAARRRALESMADIDALLDAAEAEVDRVLARWG</sequence>
<protein>
    <submittedName>
        <fullName evidence="3">Putative recombinase</fullName>
    </submittedName>
</protein>
<dbReference type="GO" id="GO:0003677">
    <property type="term" value="F:DNA binding"/>
    <property type="evidence" value="ECO:0007669"/>
    <property type="project" value="UniProtKB-KW"/>
</dbReference>
<dbReference type="Gene3D" id="1.10.150.130">
    <property type="match status" value="1"/>
</dbReference>
<dbReference type="AlphaFoldDB" id="Q5YMR3"/>
<keyword evidence="4" id="KW-1185">Reference proteome</keyword>
<dbReference type="SUPFAM" id="SSF47823">
    <property type="entry name" value="lambda integrase-like, N-terminal domain"/>
    <property type="match status" value="1"/>
</dbReference>
<evidence type="ECO:0000313" key="3">
    <source>
        <dbReference type="EMBL" id="BAD60528.1"/>
    </source>
</evidence>
<accession>Q5YMR3</accession>
<keyword evidence="1" id="KW-0238">DNA-binding</keyword>
<gene>
    <name evidence="3" type="ordered locus">PNF1_30</name>
</gene>
<keyword evidence="3" id="KW-0614">Plasmid</keyword>